<name>A0A0R1LHS4_9LACO</name>
<gene>
    <name evidence="1" type="ORF">FD25_GL002218</name>
</gene>
<organism evidence="1 2">
    <name type="scientific">Levilactobacillus acidifarinae DSM 19394 = JCM 15949</name>
    <dbReference type="NCBI Taxonomy" id="1423715"/>
    <lineage>
        <taxon>Bacteria</taxon>
        <taxon>Bacillati</taxon>
        <taxon>Bacillota</taxon>
        <taxon>Bacilli</taxon>
        <taxon>Lactobacillales</taxon>
        <taxon>Lactobacillaceae</taxon>
        <taxon>Levilactobacillus</taxon>
    </lineage>
</organism>
<accession>A0A0R1LHS4</accession>
<evidence type="ECO:0008006" key="3">
    <source>
        <dbReference type="Google" id="ProtNLM"/>
    </source>
</evidence>
<comment type="caution">
    <text evidence="1">The sequence shown here is derived from an EMBL/GenBank/DDBJ whole genome shotgun (WGS) entry which is preliminary data.</text>
</comment>
<dbReference type="AlphaFoldDB" id="A0A0R1LHS4"/>
<sequence>MKDVARRSQAIRERYHQLELKQDGHTWTTEQDALAFLTDAGLVGRQIIARTGSWPADGDGQLLRDKLGESIWWLTILAQENGIDIEQATAHFLETKEIQLKK</sequence>
<dbReference type="PATRIC" id="fig|1423715.3.peg.2293"/>
<evidence type="ECO:0000313" key="2">
    <source>
        <dbReference type="Proteomes" id="UP000051955"/>
    </source>
</evidence>
<dbReference type="STRING" id="1423715.FD25_GL002218"/>
<dbReference type="EMBL" id="AZDV01000023">
    <property type="protein sequence ID" value="KRK95032.1"/>
    <property type="molecule type" value="Genomic_DNA"/>
</dbReference>
<dbReference type="RefSeq" id="WP_225428582.1">
    <property type="nucleotide sequence ID" value="NZ_AZDV01000023.1"/>
</dbReference>
<keyword evidence="2" id="KW-1185">Reference proteome</keyword>
<dbReference type="Proteomes" id="UP000051955">
    <property type="component" value="Unassembled WGS sequence"/>
</dbReference>
<protein>
    <recommendedName>
        <fullName evidence="3">MazG-like protein</fullName>
    </recommendedName>
</protein>
<proteinExistence type="predicted"/>
<reference evidence="1 2" key="1">
    <citation type="journal article" date="2015" name="Genome Announc.">
        <title>Expanding the biotechnology potential of lactobacilli through comparative genomics of 213 strains and associated genera.</title>
        <authorList>
            <person name="Sun Z."/>
            <person name="Harris H.M."/>
            <person name="McCann A."/>
            <person name="Guo C."/>
            <person name="Argimon S."/>
            <person name="Zhang W."/>
            <person name="Yang X."/>
            <person name="Jeffery I.B."/>
            <person name="Cooney J.C."/>
            <person name="Kagawa T.F."/>
            <person name="Liu W."/>
            <person name="Song Y."/>
            <person name="Salvetti E."/>
            <person name="Wrobel A."/>
            <person name="Rasinkangas P."/>
            <person name="Parkhill J."/>
            <person name="Rea M.C."/>
            <person name="O'Sullivan O."/>
            <person name="Ritari J."/>
            <person name="Douillard F.P."/>
            <person name="Paul Ross R."/>
            <person name="Yang R."/>
            <person name="Briner A.E."/>
            <person name="Felis G.E."/>
            <person name="de Vos W.M."/>
            <person name="Barrangou R."/>
            <person name="Klaenhammer T.R."/>
            <person name="Caufield P.W."/>
            <person name="Cui Y."/>
            <person name="Zhang H."/>
            <person name="O'Toole P.W."/>
        </authorList>
    </citation>
    <scope>NUCLEOTIDE SEQUENCE [LARGE SCALE GENOMIC DNA]</scope>
    <source>
        <strain evidence="1 2">DSM 19394</strain>
    </source>
</reference>
<evidence type="ECO:0000313" key="1">
    <source>
        <dbReference type="EMBL" id="KRK95032.1"/>
    </source>
</evidence>